<accession>A0AC34FIX7</accession>
<dbReference type="WBParaSite" id="ES5_v2.g17299.t1">
    <property type="protein sequence ID" value="ES5_v2.g17299.t1"/>
    <property type="gene ID" value="ES5_v2.g17299"/>
</dbReference>
<evidence type="ECO:0000313" key="2">
    <source>
        <dbReference type="WBParaSite" id="ES5_v2.g17299.t1"/>
    </source>
</evidence>
<proteinExistence type="predicted"/>
<sequence length="539" mass="59628">MKNQTPSTFLESIDMAGFNTYNCTKDAGLEGLLKALKPAYGIALYEISAELTQDVKDTIKGFITEVLKKTNTYVAQNKQLFIKKDNKYKPKAMKKLKQIGAVDAIPWKSFIELTEKLDKKDLLLQSLDIIEKTKKIHPVYAGLFVFAALVKESENFYIDDYLNTVKQFINEKSGFNITTGTSTFKDLYRAVDRFVEEKKAKEDVKEGKIQKSSIDNSENAPPPAAQIIVVKEENRESVSPPDPPAPVEEENLPPPDASIVVEDEGNALNGSGDETFITENATVSTTIVHVDETVMVEIEDILDATFGENDGQRNDEEDVSTLQINNTVNVQVVDETIFIDNSDQKDDTGNASETSIDQVEQSVTVPSDDVNETCLEDALAQEDKTDTSQPDTSAKVENEVDNKEKVPANCDTGTKNEAFSNDQNRVEGDQNENQTAKTSLERDTDAMTRESEPVKSQPDANDNVDEEKEEVSANNDDETKNETLPDNDSIVEDDEDAYQSAKTSADSDNDSEAGEGEDGKQQRVEDKTDSEGSSEVNRN</sequence>
<evidence type="ECO:0000313" key="1">
    <source>
        <dbReference type="Proteomes" id="UP000887579"/>
    </source>
</evidence>
<protein>
    <submittedName>
        <fullName evidence="2">Uncharacterized protein</fullName>
    </submittedName>
</protein>
<reference evidence="2" key="1">
    <citation type="submission" date="2022-11" db="UniProtKB">
        <authorList>
            <consortium name="WormBaseParasite"/>
        </authorList>
    </citation>
    <scope>IDENTIFICATION</scope>
</reference>
<dbReference type="Proteomes" id="UP000887579">
    <property type="component" value="Unplaced"/>
</dbReference>
<organism evidence="1 2">
    <name type="scientific">Panagrolaimus sp. ES5</name>
    <dbReference type="NCBI Taxonomy" id="591445"/>
    <lineage>
        <taxon>Eukaryota</taxon>
        <taxon>Metazoa</taxon>
        <taxon>Ecdysozoa</taxon>
        <taxon>Nematoda</taxon>
        <taxon>Chromadorea</taxon>
        <taxon>Rhabditida</taxon>
        <taxon>Tylenchina</taxon>
        <taxon>Panagrolaimomorpha</taxon>
        <taxon>Panagrolaimoidea</taxon>
        <taxon>Panagrolaimidae</taxon>
        <taxon>Panagrolaimus</taxon>
    </lineage>
</organism>
<name>A0AC34FIX7_9BILA</name>